<protein>
    <recommendedName>
        <fullName evidence="1">J domain-containing protein</fullName>
    </recommendedName>
</protein>
<feature type="domain" description="J" evidence="1">
    <location>
        <begin position="57"/>
        <end position="113"/>
    </location>
</feature>
<proteinExistence type="predicted"/>
<keyword evidence="3" id="KW-1185">Reference proteome</keyword>
<dbReference type="PANTHER" id="PTHR45495:SF1">
    <property type="entry name" value="DNAJ PROTEIN JJJ1 HOMOLOG"/>
    <property type="match status" value="1"/>
</dbReference>
<dbReference type="SMART" id="SM00271">
    <property type="entry name" value="DnaJ"/>
    <property type="match status" value="1"/>
</dbReference>
<gene>
    <name evidence="2" type="ORF">RJ639_040668</name>
</gene>
<dbReference type="PANTHER" id="PTHR45495">
    <property type="entry name" value="DNAJ PROTEIN JJJ1 HOMOLOG"/>
    <property type="match status" value="1"/>
</dbReference>
<sequence>MAQDDELILTLDSIRQHLLGDFSWTKTFISSLCSRAASPQSPTSNRPSAPTHHLKQCQYKVLGLGGDCTADEIRSAYRRLALQCHPDKLAQFDISPAAYRRLALQAYQTSPFP</sequence>
<evidence type="ECO:0000313" key="2">
    <source>
        <dbReference type="EMBL" id="KAK3026641.1"/>
    </source>
</evidence>
<comment type="caution">
    <text evidence="2">The sequence shown here is derived from an EMBL/GenBank/DDBJ whole genome shotgun (WGS) entry which is preliminary data.</text>
</comment>
<name>A0AA89BBI7_9ASTE</name>
<dbReference type="Pfam" id="PF00226">
    <property type="entry name" value="DnaJ"/>
    <property type="match status" value="1"/>
</dbReference>
<dbReference type="CDD" id="cd06257">
    <property type="entry name" value="DnaJ"/>
    <property type="match status" value="1"/>
</dbReference>
<organism evidence="2 3">
    <name type="scientific">Escallonia herrerae</name>
    <dbReference type="NCBI Taxonomy" id="1293975"/>
    <lineage>
        <taxon>Eukaryota</taxon>
        <taxon>Viridiplantae</taxon>
        <taxon>Streptophyta</taxon>
        <taxon>Embryophyta</taxon>
        <taxon>Tracheophyta</taxon>
        <taxon>Spermatophyta</taxon>
        <taxon>Magnoliopsida</taxon>
        <taxon>eudicotyledons</taxon>
        <taxon>Gunneridae</taxon>
        <taxon>Pentapetalae</taxon>
        <taxon>asterids</taxon>
        <taxon>campanulids</taxon>
        <taxon>Escalloniales</taxon>
        <taxon>Escalloniaceae</taxon>
        <taxon>Escallonia</taxon>
    </lineage>
</organism>
<evidence type="ECO:0000313" key="3">
    <source>
        <dbReference type="Proteomes" id="UP001188597"/>
    </source>
</evidence>
<dbReference type="InterPro" id="IPR036869">
    <property type="entry name" value="J_dom_sf"/>
</dbReference>
<evidence type="ECO:0000259" key="1">
    <source>
        <dbReference type="PROSITE" id="PS50076"/>
    </source>
</evidence>
<dbReference type="AlphaFoldDB" id="A0AA89BBI7"/>
<reference evidence="2" key="1">
    <citation type="submission" date="2022-12" db="EMBL/GenBank/DDBJ databases">
        <title>Draft genome assemblies for two species of Escallonia (Escalloniales).</title>
        <authorList>
            <person name="Chanderbali A."/>
            <person name="Dervinis C."/>
            <person name="Anghel I."/>
            <person name="Soltis D."/>
            <person name="Soltis P."/>
            <person name="Zapata F."/>
        </authorList>
    </citation>
    <scope>NUCLEOTIDE SEQUENCE</scope>
    <source>
        <strain evidence="2">UCBG64.0493</strain>
        <tissue evidence="2">Leaf</tissue>
    </source>
</reference>
<accession>A0AA89BBI7</accession>
<dbReference type="PRINTS" id="PR00625">
    <property type="entry name" value="JDOMAIN"/>
</dbReference>
<dbReference type="InterPro" id="IPR044648">
    <property type="entry name" value="JJJ1_plant"/>
</dbReference>
<dbReference type="Gene3D" id="1.10.287.110">
    <property type="entry name" value="DnaJ domain"/>
    <property type="match status" value="1"/>
</dbReference>
<dbReference type="EMBL" id="JAVXUP010000493">
    <property type="protein sequence ID" value="KAK3026641.1"/>
    <property type="molecule type" value="Genomic_DNA"/>
</dbReference>
<dbReference type="SUPFAM" id="SSF46565">
    <property type="entry name" value="Chaperone J-domain"/>
    <property type="match status" value="1"/>
</dbReference>
<dbReference type="InterPro" id="IPR001623">
    <property type="entry name" value="DnaJ_domain"/>
</dbReference>
<dbReference type="PROSITE" id="PS50076">
    <property type="entry name" value="DNAJ_2"/>
    <property type="match status" value="1"/>
</dbReference>
<dbReference type="Proteomes" id="UP001188597">
    <property type="component" value="Unassembled WGS sequence"/>
</dbReference>